<evidence type="ECO:0000313" key="2">
    <source>
        <dbReference type="Proteomes" id="UP001364695"/>
    </source>
</evidence>
<accession>A0ACC6P0Y4</accession>
<evidence type="ECO:0000313" key="1">
    <source>
        <dbReference type="EMBL" id="MEJ7137852.1"/>
    </source>
</evidence>
<reference evidence="1" key="1">
    <citation type="submission" date="2023-10" db="EMBL/GenBank/DDBJ databases">
        <title>Amphibacter perezi, gen. nov., sp. nov. a novel taxa of the family Comamonadaceae, class Betaproteobacteria isolated from the skin microbiota of Pelophylax perezi from different populations.</title>
        <authorList>
            <person name="Costa S."/>
            <person name="Proenca D.N."/>
            <person name="Lopes I."/>
            <person name="Morais P.V."/>
        </authorList>
    </citation>
    <scope>NUCLEOTIDE SEQUENCE</scope>
    <source>
        <strain evidence="1">SL12-8</strain>
    </source>
</reference>
<keyword evidence="2" id="KW-1185">Reference proteome</keyword>
<name>A0ACC6P0Y4_9BURK</name>
<sequence length="188" mass="20974">MPQLRSHPLVRNALLLALTLPLLGACAWLKPTDGSKRYHFPYRPEVVQGNVVTQEQVAQLAKGMSREQALTLLGTPLMQHAFRADRWDYLFSLDSQDSQPVRARLSLFFTGDTLDRFETQTLPTQQQFIESIARDPLPSQMPTLQMTPAQLEAAQKKAASQAQDGMNSSLPPQPLGPDRVYPPLPDTP</sequence>
<dbReference type="Proteomes" id="UP001364695">
    <property type="component" value="Unassembled WGS sequence"/>
</dbReference>
<dbReference type="EMBL" id="JAWDIE010000006">
    <property type="protein sequence ID" value="MEJ7137852.1"/>
    <property type="molecule type" value="Genomic_DNA"/>
</dbReference>
<gene>
    <name evidence="1" type="ORF">RV045_05310</name>
</gene>
<proteinExistence type="predicted"/>
<organism evidence="1 2">
    <name type="scientific">Amphibiibacter pelophylacis</name>
    <dbReference type="NCBI Taxonomy" id="1799477"/>
    <lineage>
        <taxon>Bacteria</taxon>
        <taxon>Pseudomonadati</taxon>
        <taxon>Pseudomonadota</taxon>
        <taxon>Betaproteobacteria</taxon>
        <taxon>Burkholderiales</taxon>
        <taxon>Sphaerotilaceae</taxon>
        <taxon>Amphibiibacter</taxon>
    </lineage>
</organism>
<comment type="caution">
    <text evidence="1">The sequence shown here is derived from an EMBL/GenBank/DDBJ whole genome shotgun (WGS) entry which is preliminary data.</text>
</comment>
<protein>
    <submittedName>
        <fullName evidence="1">Outer membrane protein assembly factor BamE</fullName>
    </submittedName>
</protein>